<evidence type="ECO:0000256" key="5">
    <source>
        <dbReference type="ARBA" id="ARBA00022795"/>
    </source>
</evidence>
<comment type="similarity">
    <text evidence="2">Belongs to the FliH family.</text>
</comment>
<feature type="domain" description="Flagellar assembly protein FliH/Type III secretion system HrpE" evidence="9">
    <location>
        <begin position="106"/>
        <end position="227"/>
    </location>
</feature>
<dbReference type="Pfam" id="PF02108">
    <property type="entry name" value="FliH"/>
    <property type="match status" value="1"/>
</dbReference>
<evidence type="ECO:0000256" key="8">
    <source>
        <dbReference type="SAM" id="MobiDB-lite"/>
    </source>
</evidence>
<evidence type="ECO:0000256" key="1">
    <source>
        <dbReference type="ARBA" id="ARBA00003041"/>
    </source>
</evidence>
<reference evidence="10 11" key="1">
    <citation type="submission" date="2023-06" db="EMBL/GenBank/DDBJ databases">
        <title>Thiopseudomonas sp. CY1220 draft genome sequence.</title>
        <authorList>
            <person name="Zhao G."/>
            <person name="An M."/>
        </authorList>
    </citation>
    <scope>NUCLEOTIDE SEQUENCE [LARGE SCALE GENOMIC DNA]</scope>
    <source>
        <strain evidence="10 11">CY1220</strain>
    </source>
</reference>
<proteinExistence type="inferred from homology"/>
<feature type="compositionally biased region" description="Acidic residues" evidence="8">
    <location>
        <begin position="35"/>
        <end position="54"/>
    </location>
</feature>
<keyword evidence="10" id="KW-0282">Flagellum</keyword>
<dbReference type="InterPro" id="IPR038495">
    <property type="entry name" value="ATPase_E_C"/>
</dbReference>
<keyword evidence="10" id="KW-0966">Cell projection</keyword>
<dbReference type="Gene3D" id="3.30.2320.30">
    <property type="entry name" value="ATP synthase, E subunit, C-terminal"/>
    <property type="match status" value="1"/>
</dbReference>
<evidence type="ECO:0000256" key="3">
    <source>
        <dbReference type="ARBA" id="ARBA00016507"/>
    </source>
</evidence>
<evidence type="ECO:0000256" key="7">
    <source>
        <dbReference type="ARBA" id="ARBA00023225"/>
    </source>
</evidence>
<evidence type="ECO:0000313" key="11">
    <source>
        <dbReference type="Proteomes" id="UP001241056"/>
    </source>
</evidence>
<gene>
    <name evidence="10" type="primary">fliH</name>
    <name evidence="10" type="ORF">QEZ41_07170</name>
</gene>
<dbReference type="EMBL" id="JAUCDY010000007">
    <property type="protein sequence ID" value="MDM7858056.1"/>
    <property type="molecule type" value="Genomic_DNA"/>
</dbReference>
<name>A0ABT7SPD7_9GAMM</name>
<sequence length="295" mass="33498">MDKKKLSSEIISVSTSSAFERWDLPSFDTEQSAIDTEDESSEPENDEVEVEEVELEEVQPLTIEEVEAVRQDAYNEGFSAGEKDGFHSGQLKAQKEIEAVMAPRLQALEKIMQQLFEPIAQQDQALEHCMLELVQLISQQVIQRELQLDSTQIGQVLREALKLLADENEQVKIYLHPQDFEQIKAIRERHEERWRIIEDEELSPGGCRVEAAQTRIDATIETRLKTLTQQLLEQKRTLQAEPVSADDIQEFDLQPEPVAAVESVGPELEPELSMSETETAVAPMAETEDVEENQV</sequence>
<dbReference type="Proteomes" id="UP001241056">
    <property type="component" value="Unassembled WGS sequence"/>
</dbReference>
<evidence type="ECO:0000259" key="9">
    <source>
        <dbReference type="Pfam" id="PF02108"/>
    </source>
</evidence>
<feature type="region of interest" description="Disordered" evidence="8">
    <location>
        <begin position="263"/>
        <end position="295"/>
    </location>
</feature>
<dbReference type="InterPro" id="IPR051472">
    <property type="entry name" value="T3SS_Stator/FliH"/>
</dbReference>
<dbReference type="RefSeq" id="WP_289410716.1">
    <property type="nucleotide sequence ID" value="NZ_JAUCDY010000007.1"/>
</dbReference>
<evidence type="ECO:0000256" key="4">
    <source>
        <dbReference type="ARBA" id="ARBA00022448"/>
    </source>
</evidence>
<comment type="function">
    <text evidence="1">Needed for flagellar regrowth and assembly.</text>
</comment>
<dbReference type="PANTHER" id="PTHR34982">
    <property type="entry name" value="YOP PROTEINS TRANSLOCATION PROTEIN L"/>
    <property type="match status" value="1"/>
</dbReference>
<dbReference type="NCBIfam" id="NF004269">
    <property type="entry name" value="PRK05687.1-5"/>
    <property type="match status" value="1"/>
</dbReference>
<protein>
    <recommendedName>
        <fullName evidence="3">Flagellar assembly protein FliH</fullName>
    </recommendedName>
</protein>
<evidence type="ECO:0000256" key="6">
    <source>
        <dbReference type="ARBA" id="ARBA00022927"/>
    </source>
</evidence>
<keyword evidence="10" id="KW-0969">Cilium</keyword>
<comment type="caution">
    <text evidence="10">The sequence shown here is derived from an EMBL/GenBank/DDBJ whole genome shotgun (WGS) entry which is preliminary data.</text>
</comment>
<dbReference type="PANTHER" id="PTHR34982:SF1">
    <property type="entry name" value="FLAGELLAR ASSEMBLY PROTEIN FLIH"/>
    <property type="match status" value="1"/>
</dbReference>
<feature type="region of interest" description="Disordered" evidence="8">
    <location>
        <begin position="22"/>
        <end position="54"/>
    </location>
</feature>
<keyword evidence="11" id="KW-1185">Reference proteome</keyword>
<keyword evidence="6" id="KW-0653">Protein transport</keyword>
<evidence type="ECO:0000256" key="2">
    <source>
        <dbReference type="ARBA" id="ARBA00006602"/>
    </source>
</evidence>
<feature type="compositionally biased region" description="Acidic residues" evidence="8">
    <location>
        <begin position="286"/>
        <end position="295"/>
    </location>
</feature>
<keyword evidence="7" id="KW-1006">Bacterial flagellum protein export</keyword>
<keyword evidence="4" id="KW-0813">Transport</keyword>
<dbReference type="SUPFAM" id="SSF160527">
    <property type="entry name" value="V-type ATPase subunit E-like"/>
    <property type="match status" value="1"/>
</dbReference>
<accession>A0ABT7SPD7</accession>
<evidence type="ECO:0000313" key="10">
    <source>
        <dbReference type="EMBL" id="MDM7858056.1"/>
    </source>
</evidence>
<organism evidence="10 11">
    <name type="scientific">Thiopseudomonas acetoxidans</name>
    <dbReference type="NCBI Taxonomy" id="3041622"/>
    <lineage>
        <taxon>Bacteria</taxon>
        <taxon>Pseudomonadati</taxon>
        <taxon>Pseudomonadota</taxon>
        <taxon>Gammaproteobacteria</taxon>
        <taxon>Pseudomonadales</taxon>
        <taxon>Pseudomonadaceae</taxon>
        <taxon>Thiopseudomonas</taxon>
    </lineage>
</organism>
<dbReference type="InterPro" id="IPR018035">
    <property type="entry name" value="Flagellar_FliH/T3SS_HrpE"/>
</dbReference>
<keyword evidence="5" id="KW-1005">Bacterial flagellum biogenesis</keyword>